<feature type="transmembrane region" description="Helical" evidence="2">
    <location>
        <begin position="50"/>
        <end position="71"/>
    </location>
</feature>
<gene>
    <name evidence="4" type="ORF">C7447_10454</name>
</gene>
<proteinExistence type="inferred from homology"/>
<comment type="caution">
    <text evidence="4">The sequence shown here is derived from an EMBL/GenBank/DDBJ whole genome shotgun (WGS) entry which is preliminary data.</text>
</comment>
<comment type="similarity">
    <text evidence="1">Belongs to the polysaccharide synthase family.</text>
</comment>
<dbReference type="SUPFAM" id="SSF51735">
    <property type="entry name" value="NAD(P)-binding Rossmann-fold domains"/>
    <property type="match status" value="1"/>
</dbReference>
<evidence type="ECO:0000313" key="4">
    <source>
        <dbReference type="EMBL" id="TYP97370.1"/>
    </source>
</evidence>
<feature type="domain" description="Polysaccharide biosynthesis protein CapD-like" evidence="3">
    <location>
        <begin position="295"/>
        <end position="578"/>
    </location>
</feature>
<dbReference type="Pfam" id="PF13727">
    <property type="entry name" value="CoA_binding_3"/>
    <property type="match status" value="1"/>
</dbReference>
<dbReference type="EMBL" id="VNIA01000004">
    <property type="protein sequence ID" value="TYP97370.1"/>
    <property type="molecule type" value="Genomic_DNA"/>
</dbReference>
<dbReference type="Pfam" id="PF02719">
    <property type="entry name" value="Polysacc_synt_2"/>
    <property type="match status" value="1"/>
</dbReference>
<organism evidence="4 5">
    <name type="scientific">Tenacibaculum adriaticum</name>
    <dbReference type="NCBI Taxonomy" id="413713"/>
    <lineage>
        <taxon>Bacteria</taxon>
        <taxon>Pseudomonadati</taxon>
        <taxon>Bacteroidota</taxon>
        <taxon>Flavobacteriia</taxon>
        <taxon>Flavobacteriales</taxon>
        <taxon>Flavobacteriaceae</taxon>
        <taxon>Tenacibaculum</taxon>
    </lineage>
</organism>
<dbReference type="InterPro" id="IPR029063">
    <property type="entry name" value="SAM-dependent_MTases_sf"/>
</dbReference>
<keyword evidence="2" id="KW-0812">Transmembrane</keyword>
<sequence>MIRKLLLRSLDKHASHWIVLFIDVFLVCISFLLAYSIRFNASLNFNTEHFVFQLPFVGGISLICFWIVGSNRGIIRHTGMRDAFNVFLGVTMTSFCILFLVAINSAFKIIPSFTIPKTIILIHYFITVFILVVSRFIFKSFYEIISSELDVITNVMIYGAGDSGLITYGALNRDTQNSYEVVGFIDDDTNKIGKKIDRVKIYDRDEITKEFVESKKINEVIISIQNIKSERLLYITDKLLALGVSPKIVPPFSKWIGGDFDANQIKQVKIEDLLDRKPISIDNPIIKRDVNGKVILVTGAAGSIGSEISRQVSNYNHEHLIIIDQAESPLYELQQELIRDGIVNFTSIVADVRDEVRMEGIFKKFKPNKVYHAAAYKHVPLMETSPYEAVKINIGGTKTIADLSVKYNVERFVMISTDKAVNPTNVMGATKRVAEMYISCLSKQNHTTKFTTTRFGNVLGSNGSVIPLFKKQIENGGPLTVTHREITRFFMTIPEACQLVLEAGTMGNGGEIYIFDMGKSVKIYDIAKRMIHLSGFKYPEDIDIKITGLRPGEKLYEELLACGENTTPTYHEKIMIARTQNIDIDYIQEKIVNLCIINKNYNNKISVKLIKEIVPEFKSNNSIYEELDKQISN</sequence>
<feature type="transmembrane region" description="Helical" evidence="2">
    <location>
        <begin position="83"/>
        <end position="107"/>
    </location>
</feature>
<feature type="transmembrane region" description="Helical" evidence="2">
    <location>
        <begin position="119"/>
        <end position="138"/>
    </location>
</feature>
<keyword evidence="5" id="KW-1185">Reference proteome</keyword>
<dbReference type="OrthoDB" id="9803111at2"/>
<dbReference type="RefSeq" id="WP_148870724.1">
    <property type="nucleotide sequence ID" value="NZ_VNIA01000004.1"/>
</dbReference>
<dbReference type="Gene3D" id="3.40.50.720">
    <property type="entry name" value="NAD(P)-binding Rossmann-like Domain"/>
    <property type="match status" value="2"/>
</dbReference>
<dbReference type="Proteomes" id="UP000323136">
    <property type="component" value="Unassembled WGS sequence"/>
</dbReference>
<dbReference type="InterPro" id="IPR051203">
    <property type="entry name" value="Polysaccharide_Synthase-Rel"/>
</dbReference>
<dbReference type="PANTHER" id="PTHR43318">
    <property type="entry name" value="UDP-N-ACETYLGLUCOSAMINE 4,6-DEHYDRATASE"/>
    <property type="match status" value="1"/>
</dbReference>
<name>A0A5S5DN43_9FLAO</name>
<evidence type="ECO:0000313" key="5">
    <source>
        <dbReference type="Proteomes" id="UP000323136"/>
    </source>
</evidence>
<keyword evidence="2" id="KW-0472">Membrane</keyword>
<evidence type="ECO:0000256" key="1">
    <source>
        <dbReference type="ARBA" id="ARBA00007430"/>
    </source>
</evidence>
<keyword evidence="2" id="KW-1133">Transmembrane helix</keyword>
<reference evidence="4 5" key="1">
    <citation type="submission" date="2019-07" db="EMBL/GenBank/DDBJ databases">
        <title>Genomic Encyclopedia of Type Strains, Phase IV (KMG-IV): sequencing the most valuable type-strain genomes for metagenomic binning, comparative biology and taxonomic classification.</title>
        <authorList>
            <person name="Goeker M."/>
        </authorList>
    </citation>
    <scope>NUCLEOTIDE SEQUENCE [LARGE SCALE GENOMIC DNA]</scope>
    <source>
        <strain evidence="4 5">DSM 18961</strain>
    </source>
</reference>
<evidence type="ECO:0000256" key="2">
    <source>
        <dbReference type="SAM" id="Phobius"/>
    </source>
</evidence>
<dbReference type="InterPro" id="IPR036291">
    <property type="entry name" value="NAD(P)-bd_dom_sf"/>
</dbReference>
<protein>
    <submittedName>
        <fullName evidence="4">FlaA1/EpsC-like NDP-sugar epimerase</fullName>
    </submittedName>
</protein>
<accession>A0A5S5DN43</accession>
<dbReference type="CDD" id="cd05237">
    <property type="entry name" value="UDP_invert_4-6DH_SDR_e"/>
    <property type="match status" value="1"/>
</dbReference>
<evidence type="ECO:0000259" key="3">
    <source>
        <dbReference type="Pfam" id="PF02719"/>
    </source>
</evidence>
<dbReference type="SUPFAM" id="SSF53335">
    <property type="entry name" value="S-adenosyl-L-methionine-dependent methyltransferases"/>
    <property type="match status" value="1"/>
</dbReference>
<dbReference type="AlphaFoldDB" id="A0A5S5DN43"/>
<dbReference type="InterPro" id="IPR003869">
    <property type="entry name" value="Polysac_CapD-like"/>
</dbReference>
<dbReference type="PANTHER" id="PTHR43318:SF1">
    <property type="entry name" value="POLYSACCHARIDE BIOSYNTHESIS PROTEIN EPSC-RELATED"/>
    <property type="match status" value="1"/>
</dbReference>
<feature type="transmembrane region" description="Helical" evidence="2">
    <location>
        <begin position="20"/>
        <end position="38"/>
    </location>
</feature>